<organism evidence="2 3">
    <name type="scientific">Caenorhabditis tropicalis</name>
    <dbReference type="NCBI Taxonomy" id="1561998"/>
    <lineage>
        <taxon>Eukaryota</taxon>
        <taxon>Metazoa</taxon>
        <taxon>Ecdysozoa</taxon>
        <taxon>Nematoda</taxon>
        <taxon>Chromadorea</taxon>
        <taxon>Rhabditida</taxon>
        <taxon>Rhabditina</taxon>
        <taxon>Rhabditomorpha</taxon>
        <taxon>Rhabditoidea</taxon>
        <taxon>Rhabditidae</taxon>
        <taxon>Peloderinae</taxon>
        <taxon>Caenorhabditis</taxon>
    </lineage>
</organism>
<feature type="transmembrane region" description="Helical" evidence="1">
    <location>
        <begin position="21"/>
        <end position="41"/>
    </location>
</feature>
<keyword evidence="1" id="KW-0472">Membrane</keyword>
<evidence type="ECO:0000313" key="2">
    <source>
        <dbReference type="Proteomes" id="UP000095282"/>
    </source>
</evidence>
<dbReference type="WBParaSite" id="Csp11.Scaffold629.g14512.t1">
    <property type="protein sequence ID" value="Csp11.Scaffold629.g14512.t1"/>
    <property type="gene ID" value="Csp11.Scaffold629.g14512"/>
</dbReference>
<evidence type="ECO:0000256" key="1">
    <source>
        <dbReference type="SAM" id="Phobius"/>
    </source>
</evidence>
<name>A0A1I7U3M0_9PELO</name>
<sequence>MPGFQAFLDSIRKRFQSVHDAKCFLTACLSSFDCFLLFVLINPTCFRRVMIKKPFANTFLASTVSAP</sequence>
<protein>
    <submittedName>
        <fullName evidence="3">Uncharacterized protein</fullName>
    </submittedName>
</protein>
<evidence type="ECO:0000313" key="3">
    <source>
        <dbReference type="WBParaSite" id="Csp11.Scaffold629.g14512.t1"/>
    </source>
</evidence>
<reference evidence="3" key="1">
    <citation type="submission" date="2016-11" db="UniProtKB">
        <authorList>
            <consortium name="WormBaseParasite"/>
        </authorList>
    </citation>
    <scope>IDENTIFICATION</scope>
</reference>
<keyword evidence="1" id="KW-1133">Transmembrane helix</keyword>
<keyword evidence="1" id="KW-0812">Transmembrane</keyword>
<accession>A0A1I7U3M0</accession>
<keyword evidence="2" id="KW-1185">Reference proteome</keyword>
<dbReference type="Proteomes" id="UP000095282">
    <property type="component" value="Unplaced"/>
</dbReference>
<dbReference type="AlphaFoldDB" id="A0A1I7U3M0"/>
<proteinExistence type="predicted"/>